<organism evidence="3 4">
    <name type="scientific">Mycena maculata</name>
    <dbReference type="NCBI Taxonomy" id="230809"/>
    <lineage>
        <taxon>Eukaryota</taxon>
        <taxon>Fungi</taxon>
        <taxon>Dikarya</taxon>
        <taxon>Basidiomycota</taxon>
        <taxon>Agaricomycotina</taxon>
        <taxon>Agaricomycetes</taxon>
        <taxon>Agaricomycetidae</taxon>
        <taxon>Agaricales</taxon>
        <taxon>Marasmiineae</taxon>
        <taxon>Mycenaceae</taxon>
        <taxon>Mycena</taxon>
    </lineage>
</organism>
<dbReference type="PANTHER" id="PTHR34605">
    <property type="entry name" value="PHAGE_INTEGRASE DOMAIN-CONTAINING PROTEIN"/>
    <property type="match status" value="1"/>
</dbReference>
<evidence type="ECO:0008006" key="5">
    <source>
        <dbReference type="Google" id="ProtNLM"/>
    </source>
</evidence>
<dbReference type="InterPro" id="IPR013762">
    <property type="entry name" value="Integrase-like_cat_sf"/>
</dbReference>
<dbReference type="EMBL" id="JARJLG010000092">
    <property type="protein sequence ID" value="KAJ7747894.1"/>
    <property type="molecule type" value="Genomic_DNA"/>
</dbReference>
<dbReference type="InterPro" id="IPR011010">
    <property type="entry name" value="DNA_brk_join_enz"/>
</dbReference>
<feature type="compositionally biased region" description="Polar residues" evidence="2">
    <location>
        <begin position="140"/>
        <end position="158"/>
    </location>
</feature>
<accession>A0AAD7N6K9</accession>
<dbReference type="AlphaFoldDB" id="A0AAD7N6K9"/>
<evidence type="ECO:0000313" key="4">
    <source>
        <dbReference type="Proteomes" id="UP001215280"/>
    </source>
</evidence>
<evidence type="ECO:0000313" key="3">
    <source>
        <dbReference type="EMBL" id="KAJ7747894.1"/>
    </source>
</evidence>
<evidence type="ECO:0000256" key="2">
    <source>
        <dbReference type="SAM" id="MobiDB-lite"/>
    </source>
</evidence>
<dbReference type="SUPFAM" id="SSF56349">
    <property type="entry name" value="DNA breaking-rejoining enzymes"/>
    <property type="match status" value="1"/>
</dbReference>
<sequence length="227" mass="24156">MLHGYNTTGAPLTRSYALRTLDDCLKRAGYDSSEFSGHSFRRGAAFAAAEAGYTPEQIKLLGRWKSNVWKLYVNQPLSILRNLSVRLHRVVLPIHPCPISTPPSHRLTIQLPAHAPAPSPLRVTIPSSLLPLVIPTPRTPATQQSVPLGSGGSTTSLIPSAPRLPRRSAVASPSISGTTRVSPSPFTSPSPLMLLAADAIADAARPARGVPICNHSIALTRAEATCE</sequence>
<keyword evidence="1" id="KW-0233">DNA recombination</keyword>
<comment type="caution">
    <text evidence="3">The sequence shown here is derived from an EMBL/GenBank/DDBJ whole genome shotgun (WGS) entry which is preliminary data.</text>
</comment>
<feature type="region of interest" description="Disordered" evidence="2">
    <location>
        <begin position="140"/>
        <end position="187"/>
    </location>
</feature>
<evidence type="ECO:0000256" key="1">
    <source>
        <dbReference type="ARBA" id="ARBA00023172"/>
    </source>
</evidence>
<dbReference type="PANTHER" id="PTHR34605:SF3">
    <property type="entry name" value="P CELL-TYPE AGGLUTINATION PROTEIN MAP4-LIKE-RELATED"/>
    <property type="match status" value="1"/>
</dbReference>
<dbReference type="GO" id="GO:0015074">
    <property type="term" value="P:DNA integration"/>
    <property type="evidence" value="ECO:0007669"/>
    <property type="project" value="InterPro"/>
</dbReference>
<dbReference type="Gene3D" id="1.10.443.10">
    <property type="entry name" value="Intergrase catalytic core"/>
    <property type="match status" value="1"/>
</dbReference>
<proteinExistence type="predicted"/>
<dbReference type="Proteomes" id="UP001215280">
    <property type="component" value="Unassembled WGS sequence"/>
</dbReference>
<feature type="compositionally biased region" description="Polar residues" evidence="2">
    <location>
        <begin position="171"/>
        <end position="187"/>
    </location>
</feature>
<gene>
    <name evidence="3" type="ORF">DFH07DRAFT_962311</name>
</gene>
<name>A0AAD7N6K9_9AGAR</name>
<keyword evidence="4" id="KW-1185">Reference proteome</keyword>
<dbReference type="GO" id="GO:0003677">
    <property type="term" value="F:DNA binding"/>
    <property type="evidence" value="ECO:0007669"/>
    <property type="project" value="InterPro"/>
</dbReference>
<reference evidence="3" key="1">
    <citation type="submission" date="2023-03" db="EMBL/GenBank/DDBJ databases">
        <title>Massive genome expansion in bonnet fungi (Mycena s.s.) driven by repeated elements and novel gene families across ecological guilds.</title>
        <authorList>
            <consortium name="Lawrence Berkeley National Laboratory"/>
            <person name="Harder C.B."/>
            <person name="Miyauchi S."/>
            <person name="Viragh M."/>
            <person name="Kuo A."/>
            <person name="Thoen E."/>
            <person name="Andreopoulos B."/>
            <person name="Lu D."/>
            <person name="Skrede I."/>
            <person name="Drula E."/>
            <person name="Henrissat B."/>
            <person name="Morin E."/>
            <person name="Kohler A."/>
            <person name="Barry K."/>
            <person name="LaButti K."/>
            <person name="Morin E."/>
            <person name="Salamov A."/>
            <person name="Lipzen A."/>
            <person name="Mereny Z."/>
            <person name="Hegedus B."/>
            <person name="Baldrian P."/>
            <person name="Stursova M."/>
            <person name="Weitz H."/>
            <person name="Taylor A."/>
            <person name="Grigoriev I.V."/>
            <person name="Nagy L.G."/>
            <person name="Martin F."/>
            <person name="Kauserud H."/>
        </authorList>
    </citation>
    <scope>NUCLEOTIDE SEQUENCE</scope>
    <source>
        <strain evidence="3">CBHHK188m</strain>
    </source>
</reference>
<protein>
    <recommendedName>
        <fullName evidence="5">Tyr recombinase domain-containing protein</fullName>
    </recommendedName>
</protein>
<dbReference type="InterPro" id="IPR052925">
    <property type="entry name" value="Phage_Integrase-like_Recomb"/>
</dbReference>
<dbReference type="GO" id="GO:0006310">
    <property type="term" value="P:DNA recombination"/>
    <property type="evidence" value="ECO:0007669"/>
    <property type="project" value="UniProtKB-KW"/>
</dbReference>